<protein>
    <submittedName>
        <fullName evidence="6">Aldehyde dehydrogenase family protein</fullName>
    </submittedName>
</protein>
<evidence type="ECO:0000256" key="1">
    <source>
        <dbReference type="ARBA" id="ARBA00023002"/>
    </source>
</evidence>
<dbReference type="InterPro" id="IPR015590">
    <property type="entry name" value="Aldehyde_DH_dom"/>
</dbReference>
<comment type="similarity">
    <text evidence="3">Belongs to the aldehyde dehydrogenase family.</text>
</comment>
<dbReference type="InterPro" id="IPR016162">
    <property type="entry name" value="Ald_DH_N"/>
</dbReference>
<dbReference type="PANTHER" id="PTHR11699">
    <property type="entry name" value="ALDEHYDE DEHYDROGENASE-RELATED"/>
    <property type="match status" value="1"/>
</dbReference>
<evidence type="ECO:0000313" key="7">
    <source>
        <dbReference type="Proteomes" id="UP001166784"/>
    </source>
</evidence>
<feature type="region of interest" description="Disordered" evidence="4">
    <location>
        <begin position="1"/>
        <end position="26"/>
    </location>
</feature>
<sequence>MSASEESAESRTPEAPGESVEAAAAAVADREWHLTVGGHPRTAEGGRTYGVECPATETVIAAAPDATEHDVDAVVRAAADAGPAWSALDVRERGRRLRAFAEAVRAHAGELALLDALDSGNPVTAMRTDVSWGAELLDLFADFASHLGGATIPASPENLHFTRRRPFGVVARIVPFNHPAMFAASKVAAPLMAGNTVVLKPSETTPLSALRLAEIAAGVLPPGVLSVITGDGPAASSALVRHRLVRRIGFIGSERVGRIVQRDAAGAGVKEVSLELGGKNALVVCPDADLEAAAAGIVGGMNFAWSGGQSCGSTSRVLLHASVADEVLGMVRERVAAIRIGSPVAADTQMGPLASRAQYEKSLRYIDIALGEGATLFHGGRRPRGPRFERGHYLEPTVFTGVRPTMRIAQEEVFGPVMSVLTYEDVDEAVGIANGVDYGLTASIWTRDISAALSLADRIEAGYVWINGSSRHFWGVPFGGTKSSGVGREESVEELHSYTELKAVNVLVRPGT</sequence>
<feature type="domain" description="Aldehyde dehydrogenase" evidence="5">
    <location>
        <begin position="45"/>
        <end position="504"/>
    </location>
</feature>
<dbReference type="EMBL" id="JAKWJU010000002">
    <property type="protein sequence ID" value="MCH6160860.1"/>
    <property type="molecule type" value="Genomic_DNA"/>
</dbReference>
<dbReference type="PROSITE" id="PS00687">
    <property type="entry name" value="ALDEHYDE_DEHYDR_GLU"/>
    <property type="match status" value="1"/>
</dbReference>
<reference evidence="6" key="1">
    <citation type="submission" date="2022-03" db="EMBL/GenBank/DDBJ databases">
        <authorList>
            <person name="Santos J.D.N."/>
            <person name="Kallscheuer N."/>
            <person name="Jogler C."/>
            <person name="Lage O.M."/>
        </authorList>
    </citation>
    <scope>NUCLEOTIDE SEQUENCE</scope>
    <source>
        <strain evidence="6">M600PL45_2</strain>
    </source>
</reference>
<dbReference type="InterPro" id="IPR029510">
    <property type="entry name" value="Ald_DH_CS_GLU"/>
</dbReference>
<feature type="active site" evidence="2">
    <location>
        <position position="275"/>
    </location>
</feature>
<accession>A0ABS9SX48</accession>
<evidence type="ECO:0000256" key="4">
    <source>
        <dbReference type="SAM" id="MobiDB-lite"/>
    </source>
</evidence>
<dbReference type="InterPro" id="IPR016163">
    <property type="entry name" value="Ald_DH_C"/>
</dbReference>
<evidence type="ECO:0000313" key="6">
    <source>
        <dbReference type="EMBL" id="MCH6160860.1"/>
    </source>
</evidence>
<keyword evidence="7" id="KW-1185">Reference proteome</keyword>
<evidence type="ECO:0000256" key="3">
    <source>
        <dbReference type="RuleBase" id="RU003345"/>
    </source>
</evidence>
<feature type="compositionally biased region" description="Low complexity" evidence="4">
    <location>
        <begin position="13"/>
        <end position="26"/>
    </location>
</feature>
<comment type="caution">
    <text evidence="6">The sequence shown here is derived from an EMBL/GenBank/DDBJ whole genome shotgun (WGS) entry which is preliminary data.</text>
</comment>
<evidence type="ECO:0000256" key="2">
    <source>
        <dbReference type="PROSITE-ProRule" id="PRU10007"/>
    </source>
</evidence>
<dbReference type="RefSeq" id="WP_241058885.1">
    <property type="nucleotide sequence ID" value="NZ_JAKWJU010000002.1"/>
</dbReference>
<dbReference type="Gene3D" id="3.40.605.10">
    <property type="entry name" value="Aldehyde Dehydrogenase, Chain A, domain 1"/>
    <property type="match status" value="1"/>
</dbReference>
<organism evidence="6 7">
    <name type="scientific">Streptomyces marispadix</name>
    <dbReference type="NCBI Taxonomy" id="2922868"/>
    <lineage>
        <taxon>Bacteria</taxon>
        <taxon>Bacillati</taxon>
        <taxon>Actinomycetota</taxon>
        <taxon>Actinomycetes</taxon>
        <taxon>Kitasatosporales</taxon>
        <taxon>Streptomycetaceae</taxon>
        <taxon>Streptomyces</taxon>
    </lineage>
</organism>
<evidence type="ECO:0000259" key="5">
    <source>
        <dbReference type="Pfam" id="PF00171"/>
    </source>
</evidence>
<dbReference type="InterPro" id="IPR016161">
    <property type="entry name" value="Ald_DH/histidinol_DH"/>
</dbReference>
<dbReference type="Pfam" id="PF00171">
    <property type="entry name" value="Aldedh"/>
    <property type="match status" value="1"/>
</dbReference>
<gene>
    <name evidence="6" type="ORF">MMA15_10750</name>
</gene>
<keyword evidence="1 3" id="KW-0560">Oxidoreductase</keyword>
<reference evidence="6" key="2">
    <citation type="journal article" date="2023" name="Int. J. Syst. Evol. Microbiol.">
        <title>Streptomyces marispadix sp. nov., isolated from marine beach sediment of the Northern Coast of Portugal.</title>
        <authorList>
            <person name="dos Santos J.D.N."/>
            <person name="Vitorino I.R."/>
            <person name="Kallscheuer N."/>
            <person name="Srivastava A."/>
            <person name="Krautwurst S."/>
            <person name="Marz M."/>
            <person name="Jogler C."/>
            <person name="Lobo Da Cunha A."/>
            <person name="Catita J."/>
            <person name="Goncalves H."/>
            <person name="Gonzalez I."/>
            <person name="Reyes F."/>
            <person name="Lage O.M."/>
        </authorList>
    </citation>
    <scope>NUCLEOTIDE SEQUENCE</scope>
    <source>
        <strain evidence="6">M600PL45_2</strain>
    </source>
</reference>
<dbReference type="Gene3D" id="3.40.309.10">
    <property type="entry name" value="Aldehyde Dehydrogenase, Chain A, domain 2"/>
    <property type="match status" value="1"/>
</dbReference>
<dbReference type="Proteomes" id="UP001166784">
    <property type="component" value="Unassembled WGS sequence"/>
</dbReference>
<proteinExistence type="inferred from homology"/>
<name>A0ABS9SX48_9ACTN</name>
<dbReference type="SUPFAM" id="SSF53720">
    <property type="entry name" value="ALDH-like"/>
    <property type="match status" value="1"/>
</dbReference>